<dbReference type="SUPFAM" id="SSF53474">
    <property type="entry name" value="alpha/beta-Hydrolases"/>
    <property type="match status" value="1"/>
</dbReference>
<organism evidence="3 4">
    <name type="scientific">Baudoinia panamericana (strain UAMH 10762)</name>
    <name type="common">Angels' share fungus</name>
    <name type="synonym">Baudoinia compniacensis (strain UAMH 10762)</name>
    <dbReference type="NCBI Taxonomy" id="717646"/>
    <lineage>
        <taxon>Eukaryota</taxon>
        <taxon>Fungi</taxon>
        <taxon>Dikarya</taxon>
        <taxon>Ascomycota</taxon>
        <taxon>Pezizomycotina</taxon>
        <taxon>Dothideomycetes</taxon>
        <taxon>Dothideomycetidae</taxon>
        <taxon>Mycosphaerellales</taxon>
        <taxon>Teratosphaeriaceae</taxon>
        <taxon>Baudoinia</taxon>
    </lineage>
</organism>
<dbReference type="InterPro" id="IPR050300">
    <property type="entry name" value="GDXG_lipolytic_enzyme"/>
</dbReference>
<dbReference type="STRING" id="717646.M2NJ09"/>
<dbReference type="OMA" id="CVGYPEM"/>
<dbReference type="GO" id="GO:0016787">
    <property type="term" value="F:hydrolase activity"/>
    <property type="evidence" value="ECO:0007669"/>
    <property type="project" value="UniProtKB-KW"/>
</dbReference>
<proteinExistence type="predicted"/>
<dbReference type="HOGENOM" id="CLU_012494_6_3_1"/>
<dbReference type="InterPro" id="IPR029058">
    <property type="entry name" value="AB_hydrolase_fold"/>
</dbReference>
<protein>
    <recommendedName>
        <fullName evidence="2">Alpha/beta hydrolase fold-3 domain-containing protein</fullName>
    </recommendedName>
</protein>
<sequence length="339" mass="37626">MTTRLPSPEELDKLSNIDQEIAEKLQFIPQLWQPSADQDPAEVIRSIRAQREALPHVPAPKGVLETQATYKARDGTTLRMCVYSPASSVNKPRPLFVWYFGGGGCIGVPEHQIICRNAVLDHGCIAVAPQYRLAPEYKYPYQVNDSWDALKHITAHAGDFSADPSAGFVLGGESAGAVIAAPLALKARDEALQPPLTGIFLTVGSYFDPNSVPDQYKSTYRSRYDEACLNAPLLSKTMKAIFDTCLQGDFSSPMFKAALWPSGHARLPKTYLQSCGMDINRDEGICYNDVLSKAGVETKLDVYPGCPHCFWYLFPNITQGVKWKEDTRKGLGWLFERQM</sequence>
<dbReference type="OrthoDB" id="408631at2759"/>
<feature type="domain" description="Alpha/beta hydrolase fold-3" evidence="2">
    <location>
        <begin position="97"/>
        <end position="311"/>
    </location>
</feature>
<dbReference type="Proteomes" id="UP000011761">
    <property type="component" value="Unassembled WGS sequence"/>
</dbReference>
<gene>
    <name evidence="3" type="ORF">BAUCODRAFT_401463</name>
</gene>
<dbReference type="RefSeq" id="XP_007674267.1">
    <property type="nucleotide sequence ID" value="XM_007676077.1"/>
</dbReference>
<dbReference type="KEGG" id="bcom:BAUCODRAFT_401463"/>
<name>M2NJ09_BAUPA</name>
<dbReference type="Pfam" id="PF07859">
    <property type="entry name" value="Abhydrolase_3"/>
    <property type="match status" value="1"/>
</dbReference>
<keyword evidence="1" id="KW-0378">Hydrolase</keyword>
<dbReference type="PANTHER" id="PTHR48081">
    <property type="entry name" value="AB HYDROLASE SUPERFAMILY PROTEIN C4A8.06C"/>
    <property type="match status" value="1"/>
</dbReference>
<dbReference type="AlphaFoldDB" id="M2NJ09"/>
<evidence type="ECO:0000313" key="3">
    <source>
        <dbReference type="EMBL" id="EMC99379.1"/>
    </source>
</evidence>
<keyword evidence="4" id="KW-1185">Reference proteome</keyword>
<dbReference type="EMBL" id="KB445552">
    <property type="protein sequence ID" value="EMC99379.1"/>
    <property type="molecule type" value="Genomic_DNA"/>
</dbReference>
<dbReference type="Gene3D" id="3.40.50.1820">
    <property type="entry name" value="alpha/beta hydrolase"/>
    <property type="match status" value="1"/>
</dbReference>
<evidence type="ECO:0000313" key="4">
    <source>
        <dbReference type="Proteomes" id="UP000011761"/>
    </source>
</evidence>
<dbReference type="InterPro" id="IPR013094">
    <property type="entry name" value="AB_hydrolase_3"/>
</dbReference>
<dbReference type="GeneID" id="19113952"/>
<dbReference type="eggNOG" id="KOG1515">
    <property type="taxonomic scope" value="Eukaryota"/>
</dbReference>
<evidence type="ECO:0000256" key="1">
    <source>
        <dbReference type="ARBA" id="ARBA00022801"/>
    </source>
</evidence>
<evidence type="ECO:0000259" key="2">
    <source>
        <dbReference type="Pfam" id="PF07859"/>
    </source>
</evidence>
<accession>M2NJ09</accession>
<reference evidence="3 4" key="1">
    <citation type="journal article" date="2012" name="PLoS Pathog.">
        <title>Diverse lifestyles and strategies of plant pathogenesis encoded in the genomes of eighteen Dothideomycetes fungi.</title>
        <authorList>
            <person name="Ohm R.A."/>
            <person name="Feau N."/>
            <person name="Henrissat B."/>
            <person name="Schoch C.L."/>
            <person name="Horwitz B.A."/>
            <person name="Barry K.W."/>
            <person name="Condon B.J."/>
            <person name="Copeland A.C."/>
            <person name="Dhillon B."/>
            <person name="Glaser F."/>
            <person name="Hesse C.N."/>
            <person name="Kosti I."/>
            <person name="LaButti K."/>
            <person name="Lindquist E.A."/>
            <person name="Lucas S."/>
            <person name="Salamov A.A."/>
            <person name="Bradshaw R.E."/>
            <person name="Ciuffetti L."/>
            <person name="Hamelin R.C."/>
            <person name="Kema G.H.J."/>
            <person name="Lawrence C."/>
            <person name="Scott J.A."/>
            <person name="Spatafora J.W."/>
            <person name="Turgeon B.G."/>
            <person name="de Wit P.J.G.M."/>
            <person name="Zhong S."/>
            <person name="Goodwin S.B."/>
            <person name="Grigoriev I.V."/>
        </authorList>
    </citation>
    <scope>NUCLEOTIDE SEQUENCE [LARGE SCALE GENOMIC DNA]</scope>
    <source>
        <strain evidence="3 4">UAMH 10762</strain>
    </source>
</reference>